<reference evidence="6 7" key="1">
    <citation type="submission" date="2010-10" db="EMBL/GenBank/DDBJ databases">
        <authorList>
            <person name="Chen C."/>
            <person name="Kittichotirat W."/>
            <person name="Asikainen S."/>
            <person name="Bumgarner R."/>
        </authorList>
    </citation>
    <scope>NUCLEOTIDE SEQUENCE [LARGE SCALE GENOMIC DNA]</scope>
    <source>
        <strain evidence="6 7">SC1083</strain>
    </source>
</reference>
<dbReference type="InterPro" id="IPR005119">
    <property type="entry name" value="LysR_subst-bd"/>
</dbReference>
<evidence type="ECO:0000313" key="6">
    <source>
        <dbReference type="EMBL" id="EGY32459.1"/>
    </source>
</evidence>
<dbReference type="Pfam" id="PF03466">
    <property type="entry name" value="LysR_substrate"/>
    <property type="match status" value="1"/>
</dbReference>
<keyword evidence="4" id="KW-0804">Transcription</keyword>
<dbReference type="EMBL" id="AEJM01000048">
    <property type="protein sequence ID" value="EGY32459.1"/>
    <property type="molecule type" value="Genomic_DNA"/>
</dbReference>
<evidence type="ECO:0000256" key="4">
    <source>
        <dbReference type="ARBA" id="ARBA00023163"/>
    </source>
</evidence>
<dbReference type="Gene3D" id="3.40.190.290">
    <property type="match status" value="1"/>
</dbReference>
<comment type="similarity">
    <text evidence="1">Belongs to the LysR transcriptional regulatory family.</text>
</comment>
<dbReference type="InterPro" id="IPR000847">
    <property type="entry name" value="LysR_HTH_N"/>
</dbReference>
<evidence type="ECO:0000259" key="5">
    <source>
        <dbReference type="PROSITE" id="PS50931"/>
    </source>
</evidence>
<dbReference type="PANTHER" id="PTHR30537">
    <property type="entry name" value="HTH-TYPE TRANSCRIPTIONAL REGULATOR"/>
    <property type="match status" value="1"/>
</dbReference>
<dbReference type="SUPFAM" id="SSF53850">
    <property type="entry name" value="Periplasmic binding protein-like II"/>
    <property type="match status" value="1"/>
</dbReference>
<dbReference type="RefSeq" id="WP_005559465.1">
    <property type="nucleotide sequence ID" value="NZ_AEJM01000048.1"/>
</dbReference>
<dbReference type="InterPro" id="IPR036390">
    <property type="entry name" value="WH_DNA-bd_sf"/>
</dbReference>
<dbReference type="Proteomes" id="UP000005508">
    <property type="component" value="Unassembled WGS sequence"/>
</dbReference>
<evidence type="ECO:0000256" key="1">
    <source>
        <dbReference type="ARBA" id="ARBA00009437"/>
    </source>
</evidence>
<dbReference type="SUPFAM" id="SSF46785">
    <property type="entry name" value="Winged helix' DNA-binding domain"/>
    <property type="match status" value="1"/>
</dbReference>
<dbReference type="AlphaFoldDB" id="G4ABB8"/>
<dbReference type="GO" id="GO:0006351">
    <property type="term" value="P:DNA-templated transcription"/>
    <property type="evidence" value="ECO:0007669"/>
    <property type="project" value="TreeGrafter"/>
</dbReference>
<dbReference type="GO" id="GO:0003700">
    <property type="term" value="F:DNA-binding transcription factor activity"/>
    <property type="evidence" value="ECO:0007669"/>
    <property type="project" value="InterPro"/>
</dbReference>
<keyword evidence="3" id="KW-0238">DNA-binding</keyword>
<dbReference type="PRINTS" id="PR00039">
    <property type="entry name" value="HTHLYSR"/>
</dbReference>
<name>G4ABB8_AGGAC</name>
<organism evidence="6 7">
    <name type="scientific">Aggregatibacter actinomycetemcomitans serotype e str. SC1083</name>
    <dbReference type="NCBI Taxonomy" id="907488"/>
    <lineage>
        <taxon>Bacteria</taxon>
        <taxon>Pseudomonadati</taxon>
        <taxon>Pseudomonadota</taxon>
        <taxon>Gammaproteobacteria</taxon>
        <taxon>Pasteurellales</taxon>
        <taxon>Pasteurellaceae</taxon>
        <taxon>Aggregatibacter</taxon>
    </lineage>
</organism>
<gene>
    <name evidence="6" type="ORF">SC1083_2153</name>
</gene>
<dbReference type="PROSITE" id="PS50931">
    <property type="entry name" value="HTH_LYSR"/>
    <property type="match status" value="1"/>
</dbReference>
<feature type="domain" description="HTH lysR-type" evidence="5">
    <location>
        <begin position="6"/>
        <end position="63"/>
    </location>
</feature>
<sequence>MLNNLPNLNELYYFIQVVQAGSFAKAANKLGVTSSALSQNVKSLEKSLGLRLLNRTTRNISPTEAGEKLLAQITPHFQAIVCGLNQLDDWRHSPLGTIRINTSEVAANLLLYPKLKTLMQNYPELKIEIVVDNRWVDIVEQGLDMGVRLGYALYKDMIAVKISDPVRMVVVASPDYLHGKPPIKEIADLQTHRLIGMRFSNQHGETNWEFKQNGERITFQPEPHFSINNGLRLQAARDGLGIAWLPDIMVKEAIAKGELVELLSDYAMEYEPLYLYYPNRQGHSRAFELVVEALRV</sequence>
<proteinExistence type="inferred from homology"/>
<comment type="caution">
    <text evidence="6">The sequence shown here is derived from an EMBL/GenBank/DDBJ whole genome shotgun (WGS) entry which is preliminary data.</text>
</comment>
<protein>
    <submittedName>
        <fullName evidence="6">LysR protein</fullName>
    </submittedName>
</protein>
<dbReference type="Gene3D" id="1.10.10.10">
    <property type="entry name" value="Winged helix-like DNA-binding domain superfamily/Winged helix DNA-binding domain"/>
    <property type="match status" value="1"/>
</dbReference>
<dbReference type="SMR" id="G4ABB8"/>
<dbReference type="InterPro" id="IPR058163">
    <property type="entry name" value="LysR-type_TF_proteobact-type"/>
</dbReference>
<keyword evidence="2" id="KW-0805">Transcription regulation</keyword>
<dbReference type="GO" id="GO:0043565">
    <property type="term" value="F:sequence-specific DNA binding"/>
    <property type="evidence" value="ECO:0007669"/>
    <property type="project" value="TreeGrafter"/>
</dbReference>
<dbReference type="Pfam" id="PF00126">
    <property type="entry name" value="HTH_1"/>
    <property type="match status" value="1"/>
</dbReference>
<dbReference type="PANTHER" id="PTHR30537:SF1">
    <property type="entry name" value="HTH-TYPE TRANSCRIPTIONAL REGULATOR PGRR"/>
    <property type="match status" value="1"/>
</dbReference>
<evidence type="ECO:0000256" key="3">
    <source>
        <dbReference type="ARBA" id="ARBA00023125"/>
    </source>
</evidence>
<dbReference type="PATRIC" id="fig|907488.3.peg.2099"/>
<dbReference type="FunFam" id="1.10.10.10:FF:000001">
    <property type="entry name" value="LysR family transcriptional regulator"/>
    <property type="match status" value="1"/>
</dbReference>
<accession>G4ABB8</accession>
<evidence type="ECO:0000256" key="2">
    <source>
        <dbReference type="ARBA" id="ARBA00023015"/>
    </source>
</evidence>
<evidence type="ECO:0000313" key="7">
    <source>
        <dbReference type="Proteomes" id="UP000005508"/>
    </source>
</evidence>
<dbReference type="InterPro" id="IPR036388">
    <property type="entry name" value="WH-like_DNA-bd_sf"/>
</dbReference>